<proteinExistence type="predicted"/>
<comment type="caution">
    <text evidence="2">The sequence shown here is derived from an EMBL/GenBank/DDBJ whole genome shotgun (WGS) entry which is preliminary data.</text>
</comment>
<dbReference type="Proteomes" id="UP000306575">
    <property type="component" value="Unassembled WGS sequence"/>
</dbReference>
<dbReference type="RefSeq" id="WP_138017588.1">
    <property type="nucleotide sequence ID" value="NZ_SULI01000047.1"/>
</dbReference>
<feature type="domain" description="Flagellar protein FlgJ N-terminal" evidence="1">
    <location>
        <begin position="50"/>
        <end position="85"/>
    </location>
</feature>
<organism evidence="2 3">
    <name type="scientific">Shimia litoralis</name>
    <dbReference type="NCBI Taxonomy" id="420403"/>
    <lineage>
        <taxon>Bacteria</taxon>
        <taxon>Pseudomonadati</taxon>
        <taxon>Pseudomonadota</taxon>
        <taxon>Alphaproteobacteria</taxon>
        <taxon>Rhodobacterales</taxon>
        <taxon>Roseobacteraceae</taxon>
    </lineage>
</organism>
<dbReference type="Pfam" id="PF10135">
    <property type="entry name" value="Rod-binding"/>
    <property type="match status" value="1"/>
</dbReference>
<accession>A0A4U7MR77</accession>
<dbReference type="EMBL" id="SULI01000047">
    <property type="protein sequence ID" value="TKZ15460.1"/>
    <property type="molecule type" value="Genomic_DNA"/>
</dbReference>
<dbReference type="OrthoDB" id="7690273at2"/>
<sequence>MQIPAPPAPPLPQGSEYKHSPAYKAAQELEASFLAEMLKISGLGKPLEGFGGGSGEDQFSSFLVNAQAKEIVKAGGLGLTEIIFESLKEAQDEK</sequence>
<gene>
    <name evidence="2" type="ORF">FAP39_17135</name>
</gene>
<evidence type="ECO:0000313" key="3">
    <source>
        <dbReference type="Proteomes" id="UP000306575"/>
    </source>
</evidence>
<keyword evidence="3" id="KW-1185">Reference proteome</keyword>
<reference evidence="2 3" key="1">
    <citation type="submission" date="2019-04" db="EMBL/GenBank/DDBJ databases">
        <title>Genome sequence of Pelagicola litoralis CL-ES2.</title>
        <authorList>
            <person name="Cao J."/>
        </authorList>
    </citation>
    <scope>NUCLEOTIDE SEQUENCE [LARGE SCALE GENOMIC DNA]</scope>
    <source>
        <strain evidence="2 3">CL-ES2</strain>
    </source>
</reference>
<name>A0A4U7MR77_9RHOB</name>
<evidence type="ECO:0000313" key="2">
    <source>
        <dbReference type="EMBL" id="TKZ15460.1"/>
    </source>
</evidence>
<protein>
    <recommendedName>
        <fullName evidence="1">Flagellar protein FlgJ N-terminal domain-containing protein</fullName>
    </recommendedName>
</protein>
<evidence type="ECO:0000259" key="1">
    <source>
        <dbReference type="Pfam" id="PF10135"/>
    </source>
</evidence>
<dbReference type="InterPro" id="IPR019301">
    <property type="entry name" value="Flagellar_prot_FlgJ_N"/>
</dbReference>
<dbReference type="AlphaFoldDB" id="A0A4U7MR77"/>